<keyword evidence="9" id="KW-0378">Hydrolase</keyword>
<dbReference type="InterPro" id="IPR027268">
    <property type="entry name" value="Peptidase_M4/M1_CTD_sf"/>
</dbReference>
<dbReference type="CDD" id="cd09603">
    <property type="entry name" value="M1_APN_like"/>
    <property type="match status" value="1"/>
</dbReference>
<evidence type="ECO:0000256" key="13">
    <source>
        <dbReference type="PIRSR" id="PIRSR634015-3"/>
    </source>
</evidence>
<evidence type="ECO:0000256" key="8">
    <source>
        <dbReference type="ARBA" id="ARBA00022723"/>
    </source>
</evidence>
<dbReference type="InterPro" id="IPR034015">
    <property type="entry name" value="M1_LTA4H"/>
</dbReference>
<dbReference type="Gene3D" id="2.60.40.1730">
    <property type="entry name" value="tricorn interacting facor f3 domain"/>
    <property type="match status" value="1"/>
</dbReference>
<dbReference type="Pfam" id="PF01433">
    <property type="entry name" value="Peptidase_M1"/>
    <property type="match status" value="1"/>
</dbReference>
<keyword evidence="7" id="KW-0645">Protease</keyword>
<evidence type="ECO:0000313" key="17">
    <source>
        <dbReference type="EMBL" id="AXG98939.1"/>
    </source>
</evidence>
<protein>
    <recommendedName>
        <fullName evidence="5">Aminopeptidase N</fullName>
        <ecNumber evidence="4">3.4.11.2</ecNumber>
    </recommendedName>
</protein>
<reference evidence="17 18" key="1">
    <citation type="submission" date="2018-07" db="EMBL/GenBank/DDBJ databases">
        <title>Complete Genome and Methylome Analysis of Deinococcus wulumuqiensis NEB 479.</title>
        <authorList>
            <person name="Fomenkov A."/>
            <person name="Luyten Y."/>
            <person name="Vincze T."/>
            <person name="Anton B.P."/>
            <person name="Clark T."/>
            <person name="Roberts R.J."/>
            <person name="Morgan R.D."/>
        </authorList>
    </citation>
    <scope>NUCLEOTIDE SEQUENCE [LARGE SCALE GENOMIC DNA]</scope>
    <source>
        <strain evidence="17 18">NEB 479</strain>
    </source>
</reference>
<evidence type="ECO:0000313" key="18">
    <source>
        <dbReference type="Proteomes" id="UP000253744"/>
    </source>
</evidence>
<evidence type="ECO:0000256" key="9">
    <source>
        <dbReference type="ARBA" id="ARBA00022801"/>
    </source>
</evidence>
<dbReference type="GO" id="GO:0006508">
    <property type="term" value="P:proteolysis"/>
    <property type="evidence" value="ECO:0007669"/>
    <property type="project" value="UniProtKB-KW"/>
</dbReference>
<comment type="cofactor">
    <cofactor evidence="13">
        <name>Zn(2+)</name>
        <dbReference type="ChEBI" id="CHEBI:29105"/>
    </cofactor>
    <text evidence="13">Binds 1 zinc ion per subunit.</text>
</comment>
<dbReference type="PANTHER" id="PTHR45726:SF3">
    <property type="entry name" value="LEUKOTRIENE A-4 HYDROLASE"/>
    <property type="match status" value="1"/>
</dbReference>
<evidence type="ECO:0000256" key="1">
    <source>
        <dbReference type="ARBA" id="ARBA00000098"/>
    </source>
</evidence>
<dbReference type="InterPro" id="IPR042097">
    <property type="entry name" value="Aminopeptidase_N-like_N_sf"/>
</dbReference>
<dbReference type="STRING" id="1288484.GCA_000348665_00111"/>
<keyword evidence="14" id="KW-0732">Signal</keyword>
<keyword evidence="8 13" id="KW-0479">Metal-binding</keyword>
<feature type="binding site" evidence="13">
    <location>
        <position position="329"/>
    </location>
    <ligand>
        <name>Zn(2+)</name>
        <dbReference type="ChEBI" id="CHEBI:29105"/>
        <note>catalytic</note>
    </ligand>
</feature>
<evidence type="ECO:0000256" key="5">
    <source>
        <dbReference type="ARBA" id="ARBA00015611"/>
    </source>
</evidence>
<dbReference type="GO" id="GO:0016285">
    <property type="term" value="F:alanyl aminopeptidase activity"/>
    <property type="evidence" value="ECO:0007669"/>
    <property type="project" value="UniProtKB-EC"/>
</dbReference>
<feature type="binding site" evidence="13">
    <location>
        <position position="306"/>
    </location>
    <ligand>
        <name>Zn(2+)</name>
        <dbReference type="ChEBI" id="CHEBI:29105"/>
        <note>catalytic</note>
    </ligand>
</feature>
<accession>A0A345IGW7</accession>
<feature type="binding site" evidence="13">
    <location>
        <position position="310"/>
    </location>
    <ligand>
        <name>Zn(2+)</name>
        <dbReference type="ChEBI" id="CHEBI:29105"/>
        <note>catalytic</note>
    </ligand>
</feature>
<feature type="active site" description="Proton donor" evidence="12">
    <location>
        <position position="380"/>
    </location>
</feature>
<dbReference type="EMBL" id="CP031158">
    <property type="protein sequence ID" value="AXG98939.1"/>
    <property type="molecule type" value="Genomic_DNA"/>
</dbReference>
<evidence type="ECO:0000256" key="6">
    <source>
        <dbReference type="ARBA" id="ARBA00022490"/>
    </source>
</evidence>
<dbReference type="InterPro" id="IPR001930">
    <property type="entry name" value="Peptidase_M1"/>
</dbReference>
<feature type="domain" description="Peptidase M1 membrane alanine aminopeptidase" evidence="15">
    <location>
        <begin position="292"/>
        <end position="428"/>
    </location>
</feature>
<evidence type="ECO:0000259" key="16">
    <source>
        <dbReference type="Pfam" id="PF17900"/>
    </source>
</evidence>
<feature type="signal peptide" evidence="14">
    <location>
        <begin position="1"/>
        <end position="19"/>
    </location>
</feature>
<feature type="domain" description="Aminopeptidase N-like N-terminal" evidence="16">
    <location>
        <begin position="38"/>
        <end position="210"/>
    </location>
</feature>
<evidence type="ECO:0000256" key="14">
    <source>
        <dbReference type="SAM" id="SignalP"/>
    </source>
</evidence>
<evidence type="ECO:0000256" key="10">
    <source>
        <dbReference type="ARBA" id="ARBA00022833"/>
    </source>
</evidence>
<feature type="chain" id="PRO_5016591781" description="Aminopeptidase N" evidence="14">
    <location>
        <begin position="20"/>
        <end position="451"/>
    </location>
</feature>
<dbReference type="InterPro" id="IPR045357">
    <property type="entry name" value="Aminopeptidase_N-like_N"/>
</dbReference>
<name>A0A345IGW7_9DEIO</name>
<dbReference type="AlphaFoldDB" id="A0A345IGW7"/>
<dbReference type="EC" id="3.4.11.2" evidence="4"/>
<evidence type="ECO:0000259" key="15">
    <source>
        <dbReference type="Pfam" id="PF01433"/>
    </source>
</evidence>
<dbReference type="PRINTS" id="PR00756">
    <property type="entry name" value="ALADIPTASE"/>
</dbReference>
<comment type="similarity">
    <text evidence="3">Belongs to the peptidase M1 family.</text>
</comment>
<comment type="catalytic activity">
    <reaction evidence="1">
        <text>Release of an N-terminal amino acid, Xaa-|-Yaa- from a peptide, amide or arylamide. Xaa is preferably Ala, but may be most amino acids including Pro (slow action). When a terminal hydrophobic residue is followed by a prolyl residue, the two may be released as an intact Xaa-Pro dipeptide.</text>
        <dbReference type="EC" id="3.4.11.2"/>
    </reaction>
</comment>
<evidence type="ECO:0000256" key="11">
    <source>
        <dbReference type="ARBA" id="ARBA00023049"/>
    </source>
</evidence>
<feature type="active site" description="Proton acceptor" evidence="12">
    <location>
        <position position="307"/>
    </location>
</feature>
<dbReference type="GO" id="GO:0005737">
    <property type="term" value="C:cytoplasm"/>
    <property type="evidence" value="ECO:0007669"/>
    <property type="project" value="UniProtKB-SubCell"/>
</dbReference>
<dbReference type="RefSeq" id="WP_114671861.1">
    <property type="nucleotide sequence ID" value="NZ_CP031158.1"/>
</dbReference>
<dbReference type="Gene3D" id="1.10.390.10">
    <property type="entry name" value="Neutral Protease Domain 2"/>
    <property type="match status" value="1"/>
</dbReference>
<keyword evidence="10 13" id="KW-0862">Zinc</keyword>
<evidence type="ECO:0000256" key="7">
    <source>
        <dbReference type="ARBA" id="ARBA00022670"/>
    </source>
</evidence>
<organism evidence="17 18">
    <name type="scientific">Deinococcus wulumuqiensis</name>
    <dbReference type="NCBI Taxonomy" id="980427"/>
    <lineage>
        <taxon>Bacteria</taxon>
        <taxon>Thermotogati</taxon>
        <taxon>Deinococcota</taxon>
        <taxon>Deinococci</taxon>
        <taxon>Deinococcales</taxon>
        <taxon>Deinococcaceae</taxon>
        <taxon>Deinococcus</taxon>
    </lineage>
</organism>
<keyword evidence="6" id="KW-0963">Cytoplasm</keyword>
<dbReference type="Proteomes" id="UP000253744">
    <property type="component" value="Chromosome"/>
</dbReference>
<keyword evidence="11" id="KW-0482">Metalloprotease</keyword>
<dbReference type="SUPFAM" id="SSF63737">
    <property type="entry name" value="Leukotriene A4 hydrolase N-terminal domain"/>
    <property type="match status" value="1"/>
</dbReference>
<proteinExistence type="inferred from homology"/>
<gene>
    <name evidence="17" type="ORF">DVJ83_06910</name>
</gene>
<dbReference type="Pfam" id="PF17900">
    <property type="entry name" value="Peptidase_M1_N"/>
    <property type="match status" value="1"/>
</dbReference>
<dbReference type="KEGG" id="dwu:DVJ83_06910"/>
<dbReference type="SUPFAM" id="SSF55486">
    <property type="entry name" value="Metalloproteases ('zincins'), catalytic domain"/>
    <property type="match status" value="1"/>
</dbReference>
<dbReference type="PROSITE" id="PS51257">
    <property type="entry name" value="PROKAR_LIPOPROTEIN"/>
    <property type="match status" value="1"/>
</dbReference>
<evidence type="ECO:0000256" key="4">
    <source>
        <dbReference type="ARBA" id="ARBA00012564"/>
    </source>
</evidence>
<dbReference type="GO" id="GO:0008237">
    <property type="term" value="F:metallopeptidase activity"/>
    <property type="evidence" value="ECO:0007669"/>
    <property type="project" value="UniProtKB-KW"/>
</dbReference>
<dbReference type="GO" id="GO:0008270">
    <property type="term" value="F:zinc ion binding"/>
    <property type="evidence" value="ECO:0007669"/>
    <property type="project" value="InterPro"/>
</dbReference>
<dbReference type="PANTHER" id="PTHR45726">
    <property type="entry name" value="LEUKOTRIENE A-4 HYDROLASE"/>
    <property type="match status" value="1"/>
</dbReference>
<evidence type="ECO:0000256" key="3">
    <source>
        <dbReference type="ARBA" id="ARBA00010136"/>
    </source>
</evidence>
<evidence type="ECO:0000256" key="12">
    <source>
        <dbReference type="PIRSR" id="PIRSR634015-1"/>
    </source>
</evidence>
<sequence length="451" mass="48389">MRRAGRLLLPLVLAGAACGQSVGDSIFPALGQRGLDVQHYDLHLTVPRPGSPELSGDVTLTVGSREVLTRVVLDLLGPQVSAAQWNGQSVRWVQRAQKVEVTLPRPLHPGETGRLRLSYAGNGARSGSADLPLRPGWQTEGGLSYALSEPDGTRGFLPCNDHPSDPATFTVRVTVPAGASAAASGLFTAQTERGGLRTLTFTQREPVPTYALGLIVGALQRRSEPEVRLGNQTVLRRDVYAAGLTVGTAIPAGETARMLRVLTEWLGPYPGEVYGVALLPVRQLALETAGLTTLPAASNQERVRLHELAHQWFGNRVTLADWGDSWLNESFATYAELLWAESQGADGQALAAEWYAVLTAQASRPLRATTPAQLFDASAYFRGALALHALRLEVGDEAFKGLLRTYVATFTDRPVSAAALLTLVKTELGPAAEQTLRLWAEHGELPPLPGR</sequence>
<evidence type="ECO:0000256" key="2">
    <source>
        <dbReference type="ARBA" id="ARBA00004496"/>
    </source>
</evidence>
<comment type="subcellular location">
    <subcellularLocation>
        <location evidence="2">Cytoplasm</location>
    </subcellularLocation>
</comment>
<dbReference type="InterPro" id="IPR014782">
    <property type="entry name" value="Peptidase_M1_dom"/>
</dbReference>